<dbReference type="Proteomes" id="UP001189429">
    <property type="component" value="Unassembled WGS sequence"/>
</dbReference>
<dbReference type="EMBL" id="CAUYUJ010002425">
    <property type="protein sequence ID" value="CAK0800722.1"/>
    <property type="molecule type" value="Genomic_DNA"/>
</dbReference>
<accession>A0ABN9Q4R7</accession>
<feature type="chain" id="PRO_5046216158" description="Secreted protein" evidence="1">
    <location>
        <begin position="28"/>
        <end position="116"/>
    </location>
</feature>
<evidence type="ECO:0000256" key="1">
    <source>
        <dbReference type="SAM" id="SignalP"/>
    </source>
</evidence>
<evidence type="ECO:0000313" key="3">
    <source>
        <dbReference type="Proteomes" id="UP001189429"/>
    </source>
</evidence>
<organism evidence="2 3">
    <name type="scientific">Prorocentrum cordatum</name>
    <dbReference type="NCBI Taxonomy" id="2364126"/>
    <lineage>
        <taxon>Eukaryota</taxon>
        <taxon>Sar</taxon>
        <taxon>Alveolata</taxon>
        <taxon>Dinophyceae</taxon>
        <taxon>Prorocentrales</taxon>
        <taxon>Prorocentraceae</taxon>
        <taxon>Prorocentrum</taxon>
    </lineage>
</organism>
<proteinExistence type="predicted"/>
<evidence type="ECO:0008006" key="4">
    <source>
        <dbReference type="Google" id="ProtNLM"/>
    </source>
</evidence>
<reference evidence="2" key="1">
    <citation type="submission" date="2023-10" db="EMBL/GenBank/DDBJ databases">
        <authorList>
            <person name="Chen Y."/>
            <person name="Shah S."/>
            <person name="Dougan E. K."/>
            <person name="Thang M."/>
            <person name="Chan C."/>
        </authorList>
    </citation>
    <scope>NUCLEOTIDE SEQUENCE [LARGE SCALE GENOMIC DNA]</scope>
</reference>
<evidence type="ECO:0000313" key="2">
    <source>
        <dbReference type="EMBL" id="CAK0800722.1"/>
    </source>
</evidence>
<comment type="caution">
    <text evidence="2">The sequence shown here is derived from an EMBL/GenBank/DDBJ whole genome shotgun (WGS) entry which is preliminary data.</text>
</comment>
<sequence>MRPWRSSGGLGWTPAVVLSRLCGCAIASIVPWAPKSLRSDYAMVNTVYLPRSGSLVPIRALGSQGGWRVCQTAGIVACFWMLAAVFVCETEEFGLVLPALALDPRRRRNASISDGF</sequence>
<name>A0ABN9Q4R7_9DINO</name>
<keyword evidence="1" id="KW-0732">Signal</keyword>
<feature type="signal peptide" evidence="1">
    <location>
        <begin position="1"/>
        <end position="27"/>
    </location>
</feature>
<keyword evidence="3" id="KW-1185">Reference proteome</keyword>
<gene>
    <name evidence="2" type="ORF">PCOR1329_LOCUS8787</name>
</gene>
<protein>
    <recommendedName>
        <fullName evidence="4">Secreted protein</fullName>
    </recommendedName>
</protein>